<dbReference type="EMBL" id="MCYL01000015">
    <property type="protein sequence ID" value="PML56394.1"/>
    <property type="molecule type" value="Genomic_DNA"/>
</dbReference>
<feature type="compositionally biased region" description="Basic and acidic residues" evidence="1">
    <location>
        <begin position="261"/>
        <end position="279"/>
    </location>
</feature>
<reference evidence="3" key="1">
    <citation type="submission" date="2016-07" db="EMBL/GenBank/DDBJ databases">
        <title>Nontailed viruses are major unrecognized killers of bacteria in the ocean.</title>
        <authorList>
            <person name="Kauffman K."/>
            <person name="Hussain F."/>
            <person name="Yang J."/>
            <person name="Arevalo P."/>
            <person name="Brown J."/>
            <person name="Cutler M."/>
            <person name="Kelly L."/>
            <person name="Polz M.F."/>
        </authorList>
    </citation>
    <scope>NUCLEOTIDE SEQUENCE [LARGE SCALE GENOMIC DNA]</scope>
    <source>
        <strain evidence="3">10N.261.51.B8</strain>
    </source>
</reference>
<gene>
    <name evidence="2" type="ORF">BCT74_20900</name>
</gene>
<dbReference type="Proteomes" id="UP000235746">
    <property type="component" value="Unassembled WGS sequence"/>
</dbReference>
<organism evidence="2 3">
    <name type="scientific">Vibrio lentus</name>
    <dbReference type="NCBI Taxonomy" id="136468"/>
    <lineage>
        <taxon>Bacteria</taxon>
        <taxon>Pseudomonadati</taxon>
        <taxon>Pseudomonadota</taxon>
        <taxon>Gammaproteobacteria</taxon>
        <taxon>Vibrionales</taxon>
        <taxon>Vibrionaceae</taxon>
        <taxon>Vibrio</taxon>
    </lineage>
</organism>
<protein>
    <recommendedName>
        <fullName evidence="4">DUF1570 domain-containing protein</fullName>
    </recommendedName>
</protein>
<accession>A0A2N7IGF1</accession>
<dbReference type="AlphaFoldDB" id="A0A2N7IGF1"/>
<dbReference type="RefSeq" id="WP_102559939.1">
    <property type="nucleotide sequence ID" value="NZ_AP025500.1"/>
</dbReference>
<evidence type="ECO:0000256" key="1">
    <source>
        <dbReference type="SAM" id="MobiDB-lite"/>
    </source>
</evidence>
<sequence>MKRYPSKSIVTFLILTLSTLVLLVAAAFQIRGEPTCVDCYESDKGQFKYVLYDGTSPSVIPSIHNTLLINRTPLMKTFELDSMPPVTVRVWRNQKAYLDEQERSIGYRYAFSTGYIDPKSNEIRLLYFGGEIHKTALHEFVHLLTLQVNPNFANNPRWLWEAIAIYKSEDYWFHLSNRHAISRRFDGLVQDLYHKPNSSSAVYELGYTVGEFIERSWGEGAFVDLIKSNGDPSQFTDQPIESLFSDWKKFVKTTYLSGPKSEYEKAMERNPFDRRDTSN</sequence>
<proteinExistence type="predicted"/>
<evidence type="ECO:0000313" key="2">
    <source>
        <dbReference type="EMBL" id="PML56394.1"/>
    </source>
</evidence>
<evidence type="ECO:0000313" key="3">
    <source>
        <dbReference type="Proteomes" id="UP000235746"/>
    </source>
</evidence>
<comment type="caution">
    <text evidence="2">The sequence shown here is derived from an EMBL/GenBank/DDBJ whole genome shotgun (WGS) entry which is preliminary data.</text>
</comment>
<feature type="region of interest" description="Disordered" evidence="1">
    <location>
        <begin position="260"/>
        <end position="279"/>
    </location>
</feature>
<name>A0A2N7IGF1_9VIBR</name>
<evidence type="ECO:0008006" key="4">
    <source>
        <dbReference type="Google" id="ProtNLM"/>
    </source>
</evidence>